<feature type="signal peptide" evidence="1">
    <location>
        <begin position="1"/>
        <end position="24"/>
    </location>
</feature>
<dbReference type="Proteomes" id="UP001595818">
    <property type="component" value="Unassembled WGS sequence"/>
</dbReference>
<organism evidence="2 3">
    <name type="scientific">Negadavirga shengliensis</name>
    <dbReference type="NCBI Taxonomy" id="1389218"/>
    <lineage>
        <taxon>Bacteria</taxon>
        <taxon>Pseudomonadati</taxon>
        <taxon>Bacteroidota</taxon>
        <taxon>Cytophagia</taxon>
        <taxon>Cytophagales</taxon>
        <taxon>Cyclobacteriaceae</taxon>
        <taxon>Negadavirga</taxon>
    </lineage>
</organism>
<reference evidence="3" key="1">
    <citation type="journal article" date="2019" name="Int. J. Syst. Evol. Microbiol.">
        <title>The Global Catalogue of Microorganisms (GCM) 10K type strain sequencing project: providing services to taxonomists for standard genome sequencing and annotation.</title>
        <authorList>
            <consortium name="The Broad Institute Genomics Platform"/>
            <consortium name="The Broad Institute Genome Sequencing Center for Infectious Disease"/>
            <person name="Wu L."/>
            <person name="Ma J."/>
        </authorList>
    </citation>
    <scope>NUCLEOTIDE SEQUENCE [LARGE SCALE GENOMIC DNA]</scope>
    <source>
        <strain evidence="3">CGMCC 4.7466</strain>
    </source>
</reference>
<sequence length="427" mass="46678">MLINKRLYIIGLVFTCFTIHQNFAQSTSSTYSSLGIGKFNNSGLTQNQAMGGMGISFGNSFSINHVNPAVSVKNTAFSFQAALNYNRLDASTEAGSEAIDGGGLSYVAMSFPLVSRKWTMGLGLNQLTGVNYNLTVNSEVVNSDLISQNTIQGRGGLSEVYLQTGFELFRNLNLGIHGSYTFGSTIRTNQLELLTAELNPVGISSEYFERMTFSDLTVKGGLYYLARLGNQKYLNFGAIYHVFGDISGKEFAKMAELGQASMPNAPGDILSDNVEGTIFIPNRLGYGVTYEKINKFAIGLEAQHQDFSQYRGFGGAESTLGNSFKIGLGGQYTPDAFSLESMFQRSTFRAGVEYERLPYVLNQTQIDDVGINFGASIPVHALSLLNFAVKVGTRGTVDNGLVRENYFKVSLGVSINDNSWFYKKVFE</sequence>
<protein>
    <recommendedName>
        <fullName evidence="4">Long-chain fatty acid transport protein</fullName>
    </recommendedName>
</protein>
<evidence type="ECO:0008006" key="4">
    <source>
        <dbReference type="Google" id="ProtNLM"/>
    </source>
</evidence>
<evidence type="ECO:0000256" key="1">
    <source>
        <dbReference type="SAM" id="SignalP"/>
    </source>
</evidence>
<proteinExistence type="predicted"/>
<keyword evidence="1" id="KW-0732">Signal</keyword>
<dbReference type="EMBL" id="JBHSJJ010000003">
    <property type="protein sequence ID" value="MFC4871163.1"/>
    <property type="molecule type" value="Genomic_DNA"/>
</dbReference>
<evidence type="ECO:0000313" key="3">
    <source>
        <dbReference type="Proteomes" id="UP001595818"/>
    </source>
</evidence>
<dbReference type="RefSeq" id="WP_377062384.1">
    <property type="nucleotide sequence ID" value="NZ_JBHSJJ010000003.1"/>
</dbReference>
<comment type="caution">
    <text evidence="2">The sequence shown here is derived from an EMBL/GenBank/DDBJ whole genome shotgun (WGS) entry which is preliminary data.</text>
</comment>
<gene>
    <name evidence="2" type="ORF">ACFPFU_05655</name>
</gene>
<feature type="chain" id="PRO_5045692232" description="Long-chain fatty acid transport protein" evidence="1">
    <location>
        <begin position="25"/>
        <end position="427"/>
    </location>
</feature>
<evidence type="ECO:0000313" key="2">
    <source>
        <dbReference type="EMBL" id="MFC4871163.1"/>
    </source>
</evidence>
<keyword evidence="3" id="KW-1185">Reference proteome</keyword>
<accession>A0ABV9SXX7</accession>
<dbReference type="Gene3D" id="2.40.160.60">
    <property type="entry name" value="Outer membrane protein transport protein (OMPP1/FadL/TodX)"/>
    <property type="match status" value="1"/>
</dbReference>
<name>A0ABV9SXX7_9BACT</name>